<dbReference type="Proteomes" id="UP000254088">
    <property type="component" value="Unassembled WGS sequence"/>
</dbReference>
<organism evidence="1 2">
    <name type="scientific">Escherichia coli</name>
    <dbReference type="NCBI Taxonomy" id="562"/>
    <lineage>
        <taxon>Bacteria</taxon>
        <taxon>Pseudomonadati</taxon>
        <taxon>Pseudomonadota</taxon>
        <taxon>Gammaproteobacteria</taxon>
        <taxon>Enterobacterales</taxon>
        <taxon>Enterobacteriaceae</taxon>
        <taxon>Escherichia</taxon>
    </lineage>
</organism>
<dbReference type="AlphaFoldDB" id="A0A377E1A2"/>
<sequence>MQLCEQCFSHHPQRTVKLHVPVNATHGTSMRSFAFNITPAESALNQVFLNPLVRGSQVIALILPAARGEDLRFSHRLVVFTKAVCEGGFCQCLLCRGGNSNDCMASRFSSTRSKIPSTSYAPSIT</sequence>
<evidence type="ECO:0000313" key="1">
    <source>
        <dbReference type="EMBL" id="STM57346.1"/>
    </source>
</evidence>
<evidence type="ECO:0000313" key="2">
    <source>
        <dbReference type="Proteomes" id="UP000254088"/>
    </source>
</evidence>
<name>A0A377E1A2_ECOLX</name>
<proteinExistence type="predicted"/>
<gene>
    <name evidence="1" type="ORF">NCTC10429_03919</name>
</gene>
<protein>
    <submittedName>
        <fullName evidence="1">Uncharacterized protein</fullName>
    </submittedName>
</protein>
<accession>A0A377E1A2</accession>
<dbReference type="EMBL" id="UGEX01000002">
    <property type="protein sequence ID" value="STM57346.1"/>
    <property type="molecule type" value="Genomic_DNA"/>
</dbReference>
<reference evidence="1 2" key="1">
    <citation type="submission" date="2018-06" db="EMBL/GenBank/DDBJ databases">
        <authorList>
            <consortium name="Pathogen Informatics"/>
            <person name="Doyle S."/>
        </authorList>
    </citation>
    <scope>NUCLEOTIDE SEQUENCE [LARGE SCALE GENOMIC DNA]</scope>
    <source>
        <strain evidence="1 2">NCTC10429</strain>
    </source>
</reference>